<feature type="transmembrane region" description="Helical" evidence="1">
    <location>
        <begin position="35"/>
        <end position="57"/>
    </location>
</feature>
<keyword evidence="1" id="KW-0812">Transmembrane</keyword>
<evidence type="ECO:0000256" key="1">
    <source>
        <dbReference type="SAM" id="Phobius"/>
    </source>
</evidence>
<evidence type="ECO:0000259" key="2">
    <source>
        <dbReference type="Pfam" id="PF01757"/>
    </source>
</evidence>
<feature type="domain" description="Acyltransferase 3" evidence="2">
    <location>
        <begin position="39"/>
        <end position="115"/>
    </location>
</feature>
<sequence>MKYFFFYVIMLLFIFLLGFIRVNKEKYEYQFMDKIHTSIIKGIAILLVVTVHVDAFWSKVGGIQFIGGVGVALFLICSGYGLYCSYEKFGLKDFFKKNCKNISTIFICRTPLITFVE</sequence>
<name>A0A844BZP4_9LACT</name>
<evidence type="ECO:0000313" key="3">
    <source>
        <dbReference type="EMBL" id="MRI80821.1"/>
    </source>
</evidence>
<accession>A0A844BZP4</accession>
<dbReference type="GO" id="GO:0016747">
    <property type="term" value="F:acyltransferase activity, transferring groups other than amino-acyl groups"/>
    <property type="evidence" value="ECO:0007669"/>
    <property type="project" value="InterPro"/>
</dbReference>
<keyword evidence="3" id="KW-0012">Acyltransferase</keyword>
<dbReference type="Pfam" id="PF01757">
    <property type="entry name" value="Acyl_transf_3"/>
    <property type="match status" value="1"/>
</dbReference>
<evidence type="ECO:0000313" key="4">
    <source>
        <dbReference type="Proteomes" id="UP000469870"/>
    </source>
</evidence>
<keyword evidence="3" id="KW-0808">Transferase</keyword>
<keyword evidence="1" id="KW-1133">Transmembrane helix</keyword>
<dbReference type="Proteomes" id="UP000469870">
    <property type="component" value="Unassembled WGS sequence"/>
</dbReference>
<dbReference type="EMBL" id="WJQR01000002">
    <property type="protein sequence ID" value="MRI80821.1"/>
    <property type="molecule type" value="Genomic_DNA"/>
</dbReference>
<dbReference type="InterPro" id="IPR002656">
    <property type="entry name" value="Acyl_transf_3_dom"/>
</dbReference>
<protein>
    <submittedName>
        <fullName evidence="3">Acyltransferase family protein</fullName>
    </submittedName>
</protein>
<organism evidence="3 4">
    <name type="scientific">Fundicoccus ignavus</name>
    <dbReference type="NCBI Taxonomy" id="2664442"/>
    <lineage>
        <taxon>Bacteria</taxon>
        <taxon>Bacillati</taxon>
        <taxon>Bacillota</taxon>
        <taxon>Bacilli</taxon>
        <taxon>Lactobacillales</taxon>
        <taxon>Aerococcaceae</taxon>
        <taxon>Fundicoccus</taxon>
    </lineage>
</organism>
<keyword evidence="1" id="KW-0472">Membrane</keyword>
<reference evidence="3 4" key="1">
    <citation type="submission" date="2019-11" db="EMBL/GenBank/DDBJ databases">
        <title>Characterisation of Fundicoccus ignavus gen. nov. sp. nov., a novel genus of the family Aerococcaceae isolated from bulk tank milk.</title>
        <authorList>
            <person name="Siebert A."/>
            <person name="Huptas C."/>
            <person name="Wenning M."/>
            <person name="Scherer S."/>
            <person name="Doll E.V."/>
        </authorList>
    </citation>
    <scope>NUCLEOTIDE SEQUENCE [LARGE SCALE GENOMIC DNA]</scope>
    <source>
        <strain evidence="3 4">DSM 109653</strain>
    </source>
</reference>
<feature type="transmembrane region" description="Helical" evidence="1">
    <location>
        <begin position="6"/>
        <end position="23"/>
    </location>
</feature>
<gene>
    <name evidence="3" type="ORF">GIY11_02100</name>
</gene>
<dbReference type="AlphaFoldDB" id="A0A844BZP4"/>
<feature type="transmembrane region" description="Helical" evidence="1">
    <location>
        <begin position="63"/>
        <end position="83"/>
    </location>
</feature>
<comment type="caution">
    <text evidence="3">The sequence shown here is derived from an EMBL/GenBank/DDBJ whole genome shotgun (WGS) entry which is preliminary data.</text>
</comment>
<proteinExistence type="predicted"/>